<evidence type="ECO:0000313" key="6">
    <source>
        <dbReference type="Proteomes" id="UP000626180"/>
    </source>
</evidence>
<dbReference type="InterPro" id="IPR032710">
    <property type="entry name" value="NTF2-like_dom_sf"/>
</dbReference>
<dbReference type="CDD" id="cd00531">
    <property type="entry name" value="NTF2_like"/>
    <property type="match status" value="1"/>
</dbReference>
<gene>
    <name evidence="3" type="ORF">I5Q09_06910</name>
    <name evidence="2" type="ORF">IRZ65_11735</name>
    <name evidence="4" type="ORF">NCTC11842_05443</name>
</gene>
<dbReference type="EMBL" id="UAUF01000015">
    <property type="protein sequence ID" value="SPZ16411.1"/>
    <property type="molecule type" value="Genomic_DNA"/>
</dbReference>
<evidence type="ECO:0000313" key="4">
    <source>
        <dbReference type="EMBL" id="SPZ16411.1"/>
    </source>
</evidence>
<dbReference type="GO" id="GO:0016853">
    <property type="term" value="F:isomerase activity"/>
    <property type="evidence" value="ECO:0007669"/>
    <property type="project" value="UniProtKB-KW"/>
</dbReference>
<dbReference type="EMBL" id="JADTXM010000004">
    <property type="protein sequence ID" value="MBH3438411.1"/>
    <property type="molecule type" value="Genomic_DNA"/>
</dbReference>
<dbReference type="Pfam" id="PF12680">
    <property type="entry name" value="SnoaL_2"/>
    <property type="match status" value="1"/>
</dbReference>
<dbReference type="RefSeq" id="WP_010798986.1">
    <property type="nucleotide sequence ID" value="NZ_CP069263.1"/>
</dbReference>
<keyword evidence="4" id="KW-0413">Isomerase</keyword>
<dbReference type="EMBL" id="JADMCD010000005">
    <property type="protein sequence ID" value="MBF8641354.1"/>
    <property type="molecule type" value="Genomic_DNA"/>
</dbReference>
<evidence type="ECO:0000313" key="2">
    <source>
        <dbReference type="EMBL" id="MBF8641354.1"/>
    </source>
</evidence>
<dbReference type="Proteomes" id="UP000626180">
    <property type="component" value="Unassembled WGS sequence"/>
</dbReference>
<proteinExistence type="predicted"/>
<dbReference type="SUPFAM" id="SSF54427">
    <property type="entry name" value="NTF2-like"/>
    <property type="match status" value="1"/>
</dbReference>
<accession>A0A2X2DBP9</accession>
<reference evidence="3 7" key="3">
    <citation type="submission" date="2020-11" db="EMBL/GenBank/DDBJ databases">
        <title>Enhanced detection system for hospital associated transmission using whole genome sequencing surveillance.</title>
        <authorList>
            <person name="Harrison L.H."/>
            <person name="Van Tyne D."/>
            <person name="Marsh J.W."/>
            <person name="Griffith M.P."/>
            <person name="Snyder D.J."/>
            <person name="Cooper V.S."/>
            <person name="Mustapha M."/>
        </authorList>
    </citation>
    <scope>NUCLEOTIDE SEQUENCE [LARGE SCALE GENOMIC DNA]</scope>
    <source>
        <strain evidence="3 7">PSB00013</strain>
    </source>
</reference>
<dbReference type="Gene3D" id="3.10.450.50">
    <property type="match status" value="1"/>
</dbReference>
<feature type="domain" description="SnoaL-like" evidence="1">
    <location>
        <begin position="20"/>
        <end position="115"/>
    </location>
</feature>
<evidence type="ECO:0000259" key="1">
    <source>
        <dbReference type="Pfam" id="PF12680"/>
    </source>
</evidence>
<evidence type="ECO:0000313" key="5">
    <source>
        <dbReference type="Proteomes" id="UP000250443"/>
    </source>
</evidence>
<dbReference type="Proteomes" id="UP000638986">
    <property type="component" value="Unassembled WGS sequence"/>
</dbReference>
<dbReference type="Proteomes" id="UP000250443">
    <property type="component" value="Unassembled WGS sequence"/>
</dbReference>
<organism evidence="4 5">
    <name type="scientific">Pseudomonas luteola</name>
    <dbReference type="NCBI Taxonomy" id="47886"/>
    <lineage>
        <taxon>Bacteria</taxon>
        <taxon>Pseudomonadati</taxon>
        <taxon>Pseudomonadota</taxon>
        <taxon>Gammaproteobacteria</taxon>
        <taxon>Pseudomonadales</taxon>
        <taxon>Pseudomonadaceae</taxon>
        <taxon>Pseudomonas</taxon>
    </lineage>
</organism>
<protein>
    <submittedName>
        <fullName evidence="4">Isomerase</fullName>
    </submittedName>
    <submittedName>
        <fullName evidence="2">Nuclear transport factor 2 family protein</fullName>
    </submittedName>
</protein>
<sequence>MRTATELLQQHFETFVANQPQWQTLIADDLLWELPFAPSLGHPAQLAGREAVLHHVGWFVGAVEQFRFYDLRIHASDSPDEASAEVKAEGIITATGRTYRQDYVLFVRVKDGKIAFIREYFDPVRAALALEAPIPGFEVISAD</sequence>
<keyword evidence="6" id="KW-1185">Reference proteome</keyword>
<evidence type="ECO:0000313" key="3">
    <source>
        <dbReference type="EMBL" id="MBH3438411.1"/>
    </source>
</evidence>
<dbReference type="InterPro" id="IPR037401">
    <property type="entry name" value="SnoaL-like"/>
</dbReference>
<evidence type="ECO:0000313" key="7">
    <source>
        <dbReference type="Proteomes" id="UP000638986"/>
    </source>
</evidence>
<name>A0A2X2DBP9_PSELU</name>
<reference evidence="4 5" key="1">
    <citation type="submission" date="2018-06" db="EMBL/GenBank/DDBJ databases">
        <authorList>
            <consortium name="Pathogen Informatics"/>
            <person name="Doyle S."/>
        </authorList>
    </citation>
    <scope>NUCLEOTIDE SEQUENCE [LARGE SCALE GENOMIC DNA]</scope>
    <source>
        <strain evidence="4 5">NCTC11842</strain>
    </source>
</reference>
<reference evidence="2 6" key="2">
    <citation type="submission" date="2020-10" db="EMBL/GenBank/DDBJ databases">
        <title>Genome sequences of Pseudomonas isolates.</title>
        <authorList>
            <person name="Wessels L."/>
            <person name="Reich F."/>
            <person name="Hammerl J."/>
        </authorList>
    </citation>
    <scope>NUCLEOTIDE SEQUENCE [LARGE SCALE GENOMIC DNA]</scope>
    <source>
        <strain evidence="2 6">20-MO00624-0</strain>
    </source>
</reference>
<dbReference type="AlphaFoldDB" id="A0A2X2DBP9"/>